<proteinExistence type="predicted"/>
<gene>
    <name evidence="1" type="ORF">APHMUC_1525</name>
</gene>
<dbReference type="AlphaFoldDB" id="A0A0F3N8G5"/>
<dbReference type="Proteomes" id="UP000033441">
    <property type="component" value="Unassembled WGS sequence"/>
</dbReference>
<dbReference type="EMBL" id="LANV01000001">
    <property type="protein sequence ID" value="KJV63997.1"/>
    <property type="molecule type" value="Genomic_DNA"/>
</dbReference>
<organism evidence="1 2">
    <name type="scientific">Anaplasma phagocytophilum str. ApMUC09</name>
    <dbReference type="NCBI Taxonomy" id="1359152"/>
    <lineage>
        <taxon>Bacteria</taxon>
        <taxon>Pseudomonadati</taxon>
        <taxon>Pseudomonadota</taxon>
        <taxon>Alphaproteobacteria</taxon>
        <taxon>Rickettsiales</taxon>
        <taxon>Anaplasmataceae</taxon>
        <taxon>Anaplasma</taxon>
        <taxon>phagocytophilum group</taxon>
    </lineage>
</organism>
<reference evidence="1 2" key="1">
    <citation type="submission" date="2015-02" db="EMBL/GenBank/DDBJ databases">
        <title>Genome Sequencing of Rickettsiales.</title>
        <authorList>
            <person name="Daugherty S.C."/>
            <person name="Su Q."/>
            <person name="Abolude K."/>
            <person name="Beier-Sexton M."/>
            <person name="Carlyon J.A."/>
            <person name="Carter R."/>
            <person name="Day N.P."/>
            <person name="Dumler S.J."/>
            <person name="Dyachenko V."/>
            <person name="Godinez A."/>
            <person name="Kurtti T.J."/>
            <person name="Lichay M."/>
            <person name="Mullins K.E."/>
            <person name="Ott S."/>
            <person name="Pappas-Brown V."/>
            <person name="Paris D.H."/>
            <person name="Patel P."/>
            <person name="Richards A.L."/>
            <person name="Sadzewicz L."/>
            <person name="Sears K."/>
            <person name="Seidman D."/>
            <person name="Sengamalay N."/>
            <person name="Stenos J."/>
            <person name="Tallon L.J."/>
            <person name="Vincent G."/>
            <person name="Fraser C.M."/>
            <person name="Munderloh U."/>
            <person name="Dunning-Hotopp J.C."/>
        </authorList>
    </citation>
    <scope>NUCLEOTIDE SEQUENCE [LARGE SCALE GENOMIC DNA]</scope>
    <source>
        <strain evidence="1 2">ApMUC09</strain>
    </source>
</reference>
<sequence length="53" mass="5865">MYCICSAMFLVLSSAQKRLISKQGIYGFHVGLEAIVGYKVTVQVDITNMLPIN</sequence>
<protein>
    <submittedName>
        <fullName evidence="1">Uncharacterized protein</fullName>
    </submittedName>
</protein>
<comment type="caution">
    <text evidence="1">The sequence shown here is derived from an EMBL/GenBank/DDBJ whole genome shotgun (WGS) entry which is preliminary data.</text>
</comment>
<evidence type="ECO:0000313" key="2">
    <source>
        <dbReference type="Proteomes" id="UP000033441"/>
    </source>
</evidence>
<name>A0A0F3N8G5_ANAPH</name>
<accession>A0A0F3N8G5</accession>
<evidence type="ECO:0000313" key="1">
    <source>
        <dbReference type="EMBL" id="KJV63997.1"/>
    </source>
</evidence>